<evidence type="ECO:0000256" key="1">
    <source>
        <dbReference type="SAM" id="Phobius"/>
    </source>
</evidence>
<keyword evidence="1" id="KW-1133">Transmembrane helix</keyword>
<evidence type="ECO:0000313" key="2">
    <source>
        <dbReference type="EMBL" id="PMJ68027.1"/>
    </source>
</evidence>
<dbReference type="RefSeq" id="WP_016799691.1">
    <property type="nucleotide sequence ID" value="NZ_CAWNSM010000015.1"/>
</dbReference>
<keyword evidence="1" id="KW-0472">Membrane</keyword>
<name>A0A2N7FFH0_VIBSP</name>
<evidence type="ECO:0000313" key="3">
    <source>
        <dbReference type="Proteomes" id="UP000235330"/>
    </source>
</evidence>
<comment type="caution">
    <text evidence="2">The sequence shown here is derived from an EMBL/GenBank/DDBJ whole genome shotgun (WGS) entry which is preliminary data.</text>
</comment>
<organism evidence="2 3">
    <name type="scientific">Vibrio splendidus</name>
    <dbReference type="NCBI Taxonomy" id="29497"/>
    <lineage>
        <taxon>Bacteria</taxon>
        <taxon>Pseudomonadati</taxon>
        <taxon>Pseudomonadota</taxon>
        <taxon>Gammaproteobacteria</taxon>
        <taxon>Vibrionales</taxon>
        <taxon>Vibrionaceae</taxon>
        <taxon>Vibrio</taxon>
    </lineage>
</organism>
<dbReference type="AlphaFoldDB" id="A0A2N7FFH0"/>
<proteinExistence type="predicted"/>
<feature type="transmembrane region" description="Helical" evidence="1">
    <location>
        <begin position="44"/>
        <end position="64"/>
    </location>
</feature>
<feature type="transmembrane region" description="Helical" evidence="1">
    <location>
        <begin position="164"/>
        <end position="190"/>
    </location>
</feature>
<dbReference type="EMBL" id="MCWU01000015">
    <property type="protein sequence ID" value="PMJ68027.1"/>
    <property type="molecule type" value="Genomic_DNA"/>
</dbReference>
<feature type="transmembrane region" description="Helical" evidence="1">
    <location>
        <begin position="76"/>
        <end position="100"/>
    </location>
</feature>
<keyword evidence="1" id="KW-0812">Transmembrane</keyword>
<gene>
    <name evidence="2" type="ORF">BCU17_15460</name>
</gene>
<accession>A0A2N7FFH0</accession>
<protein>
    <submittedName>
        <fullName evidence="2">Uncharacterized protein</fullName>
    </submittedName>
</protein>
<reference evidence="3" key="1">
    <citation type="submission" date="2016-07" db="EMBL/GenBank/DDBJ databases">
        <title>Nontailed viruses are major unrecognized killers of bacteria in the ocean.</title>
        <authorList>
            <person name="Kauffman K."/>
            <person name="Hussain F."/>
            <person name="Yang J."/>
            <person name="Arevalo P."/>
            <person name="Brown J."/>
            <person name="Cutler M."/>
            <person name="Kelly L."/>
            <person name="Polz M.F."/>
        </authorList>
    </citation>
    <scope>NUCLEOTIDE SEQUENCE [LARGE SCALE GENOMIC DNA]</scope>
    <source>
        <strain evidence="3">10N.261.55.E11</strain>
    </source>
</reference>
<sequence>MADDMNYDSEGYSKTLEKLVTLAEKEYYVQMVDINRHQVVVSRAILWLLVVLIGFDFAFVEWMHSKLSTSVELFSVMVACLVIISFAITFGVVAFGFAIFSIPAIGGYSKLYENSWADYANNAYDRWESEEPFVYETEMTTLLGKIDSACSVGSKTNQNRGVKLRIASILAIISAVFTCITFIVFSFGYYL</sequence>
<dbReference type="Proteomes" id="UP000235330">
    <property type="component" value="Unassembled WGS sequence"/>
</dbReference>